<evidence type="ECO:0000256" key="14">
    <source>
        <dbReference type="ARBA" id="ARBA00022968"/>
    </source>
</evidence>
<gene>
    <name evidence="28" type="ORF">HCN44_006651</name>
</gene>
<evidence type="ECO:0000256" key="15">
    <source>
        <dbReference type="ARBA" id="ARBA00022989"/>
    </source>
</evidence>
<dbReference type="GO" id="GO:0042277">
    <property type="term" value="F:peptide binding"/>
    <property type="evidence" value="ECO:0007669"/>
    <property type="project" value="TreeGrafter"/>
</dbReference>
<proteinExistence type="inferred from homology"/>
<dbReference type="PRINTS" id="PR00756">
    <property type="entry name" value="ALADIPTASE"/>
</dbReference>
<keyword evidence="9 24" id="KW-0812">Transmembrane</keyword>
<dbReference type="GO" id="GO:0008270">
    <property type="term" value="F:zinc ion binding"/>
    <property type="evidence" value="ECO:0007669"/>
    <property type="project" value="UniProtKB-UniRule"/>
</dbReference>
<dbReference type="Pfam" id="PF01433">
    <property type="entry name" value="Peptidase_M1"/>
    <property type="match status" value="1"/>
</dbReference>
<evidence type="ECO:0000256" key="9">
    <source>
        <dbReference type="ARBA" id="ARBA00022692"/>
    </source>
</evidence>
<feature type="domain" description="Aminopeptidase N-like N-terminal" evidence="27">
    <location>
        <begin position="99"/>
        <end position="295"/>
    </location>
</feature>
<keyword evidence="20" id="KW-0449">Lipoprotein</keyword>
<organism evidence="28 29">
    <name type="scientific">Aphidius gifuensis</name>
    <name type="common">Parasitoid wasp</name>
    <dbReference type="NCBI Taxonomy" id="684658"/>
    <lineage>
        <taxon>Eukaryota</taxon>
        <taxon>Metazoa</taxon>
        <taxon>Ecdysozoa</taxon>
        <taxon>Arthropoda</taxon>
        <taxon>Hexapoda</taxon>
        <taxon>Insecta</taxon>
        <taxon>Pterygota</taxon>
        <taxon>Neoptera</taxon>
        <taxon>Endopterygota</taxon>
        <taxon>Hymenoptera</taxon>
        <taxon>Apocrita</taxon>
        <taxon>Ichneumonoidea</taxon>
        <taxon>Braconidae</taxon>
        <taxon>Aphidiinae</taxon>
        <taxon>Aphidius</taxon>
    </lineage>
</organism>
<evidence type="ECO:0000256" key="22">
    <source>
        <dbReference type="PIRSR" id="PIRSR634016-3"/>
    </source>
</evidence>
<evidence type="ECO:0000256" key="24">
    <source>
        <dbReference type="RuleBase" id="RU364040"/>
    </source>
</evidence>
<evidence type="ECO:0000313" key="28">
    <source>
        <dbReference type="EMBL" id="KAF7995544.1"/>
    </source>
</evidence>
<dbReference type="InterPro" id="IPR042097">
    <property type="entry name" value="Aminopeptidase_N-like_N_sf"/>
</dbReference>
<keyword evidence="29" id="KW-1185">Reference proteome</keyword>
<evidence type="ECO:0000256" key="11">
    <source>
        <dbReference type="ARBA" id="ARBA00022729"/>
    </source>
</evidence>
<evidence type="ECO:0000256" key="19">
    <source>
        <dbReference type="ARBA" id="ARBA00023180"/>
    </source>
</evidence>
<evidence type="ECO:0000256" key="2">
    <source>
        <dbReference type="ARBA" id="ARBA00004606"/>
    </source>
</evidence>
<dbReference type="GO" id="GO:0070006">
    <property type="term" value="F:metalloaminopeptidase activity"/>
    <property type="evidence" value="ECO:0007669"/>
    <property type="project" value="TreeGrafter"/>
</dbReference>
<feature type="site" description="Transition state stabilizer" evidence="23">
    <location>
        <position position="485"/>
    </location>
</feature>
<evidence type="ECO:0000256" key="7">
    <source>
        <dbReference type="ARBA" id="ARBA00022622"/>
    </source>
</evidence>
<evidence type="ECO:0000256" key="5">
    <source>
        <dbReference type="ARBA" id="ARBA00022438"/>
    </source>
</evidence>
<dbReference type="Gene3D" id="2.60.40.1730">
    <property type="entry name" value="tricorn interacting facor f3 domain"/>
    <property type="match status" value="1"/>
</dbReference>
<comment type="similarity">
    <text evidence="4 24">Belongs to the peptidase M1 family.</text>
</comment>
<dbReference type="FunFam" id="1.10.390.10:FF:000001">
    <property type="entry name" value="Aminopeptidase"/>
    <property type="match status" value="1"/>
</dbReference>
<keyword evidence="13 22" id="KW-0862">Zinc</keyword>
<evidence type="ECO:0000256" key="10">
    <source>
        <dbReference type="ARBA" id="ARBA00022723"/>
    </source>
</evidence>
<dbReference type="Pfam" id="PF11838">
    <property type="entry name" value="ERAP1_C"/>
    <property type="match status" value="1"/>
</dbReference>
<keyword evidence="12 24" id="KW-0378">Hydrolase</keyword>
<dbReference type="PANTHER" id="PTHR11533">
    <property type="entry name" value="PROTEASE M1 ZINC METALLOPROTEASE"/>
    <property type="match status" value="1"/>
</dbReference>
<evidence type="ECO:0000256" key="20">
    <source>
        <dbReference type="ARBA" id="ARBA00023288"/>
    </source>
</evidence>
<dbReference type="SUPFAM" id="SSF63737">
    <property type="entry name" value="Leukotriene A4 hydrolase N-terminal domain"/>
    <property type="match status" value="1"/>
</dbReference>
<protein>
    <recommendedName>
        <fullName evidence="24">Aminopeptidase</fullName>
        <ecNumber evidence="24">3.4.11.-</ecNumber>
    </recommendedName>
</protein>
<dbReference type="GO" id="GO:0016285">
    <property type="term" value="F:alanyl aminopeptidase activity"/>
    <property type="evidence" value="ECO:0007669"/>
    <property type="project" value="UniProtKB-EC"/>
</dbReference>
<evidence type="ECO:0000256" key="16">
    <source>
        <dbReference type="ARBA" id="ARBA00023049"/>
    </source>
</evidence>
<dbReference type="FunFam" id="2.60.40.1910:FF:000008">
    <property type="entry name" value="Aminopeptidase"/>
    <property type="match status" value="1"/>
</dbReference>
<keyword evidence="6" id="KW-1003">Cell membrane</keyword>
<evidence type="ECO:0000256" key="3">
    <source>
        <dbReference type="ARBA" id="ARBA00004609"/>
    </source>
</evidence>
<dbReference type="EC" id="3.4.11.-" evidence="24"/>
<feature type="active site" description="Proton acceptor" evidence="21">
    <location>
        <position position="400"/>
    </location>
</feature>
<sequence length="983" mass="113108">MTQSREVLAMMDAHTTTFGRKRGCTISKCCGFLLTVLFILGIVLTGLLVYHFAPCVDERLARSFGNSDDNEILNSARSFAAHGSVKKRIDVRLPKSIIPNSYEIKLMPFIWEKNFTFNGEVRINISVLSDTKNITLHAVDMDIDNKLTTVKEINNKKNNITKSLRIVEQLNDTARQFHIIQTDETLEAGKQYIVYLKFIGYLNDYLQGFYRSSYTVGNQTRWIATTQFQATDARRAFPCFDEPSLKSKFKISIARPNNMTSISNMPRVGEPQPAREISTYVWDHYEQSVPMSTYLVAFIVSDFEYLKSPNNNFTVWARKEAINQAQYSLDIGPKILKYYEEFFQIKFPLEKIDMVALPDFSAGAMENWGLITYRETAMLFEKGISTSSSQQRVATVVAHELAHQWFGNLVTPSWWSDLWLNEGFASYVEYIGMDSVEPEWKVLEQFVIHELHNVFTLDALASSHPISIEVGHPDEISEIFDRISYGKGASIIRMMDHFLTTKVFKQGLTNYLKSKAYQSAEQNDLWNSLTEQAHKDDVLPKDVTIKNIMDTWTLQTGFPVITVVRDYIKGGAKLTQDRFMIQNTTLNKDSESLWWVPISYTTEEIKDFTNTRPSYWMKAEKSLNIDNIKATSNQWAIFNIQETGFYRVNYDKTNWKMIIRQLNGTNYNDISTINRGQLIDDALNLARAGRLDYTTALDVTSYLAHETEYVPWKSALTAMSYLDNMLSKYQGYDRFRVYILKLLDNVYRKVGFKDTYGDPQLTVFTRIDVLSWACTFSHDDCVRNAVAQFQNWRNQPDPDAVNPISANLKSVVYCTAIRVGGQSEWDFAWDRYLKTNVGSEKELLLYALGCSREPWILSRYLEWATTDNTGIRKQDSARVFAAVANNAVGQPLVFSFLRNQWSRLRKYCGTSLVSINNIVKSATRKISTKYELKDLLEFAEEHSEELGSATRSVQQSVEQAEANIRWLDRNYMAIRNWLLKNTA</sequence>
<evidence type="ECO:0000256" key="18">
    <source>
        <dbReference type="ARBA" id="ARBA00023157"/>
    </source>
</evidence>
<dbReference type="InterPro" id="IPR050344">
    <property type="entry name" value="Peptidase_M1_aminopeptidases"/>
</dbReference>
<accession>A0A834Y1X7</accession>
<dbReference type="FunFam" id="1.25.50.20:FF:000001">
    <property type="entry name" value="Aminopeptidase"/>
    <property type="match status" value="1"/>
</dbReference>
<dbReference type="GO" id="GO:0043171">
    <property type="term" value="P:peptide catabolic process"/>
    <property type="evidence" value="ECO:0007669"/>
    <property type="project" value="TreeGrafter"/>
</dbReference>
<dbReference type="InterPro" id="IPR045357">
    <property type="entry name" value="Aminopeptidase_N-like_N"/>
</dbReference>
<feature type="binding site" evidence="22">
    <location>
        <position position="399"/>
    </location>
    <ligand>
        <name>Zn(2+)</name>
        <dbReference type="ChEBI" id="CHEBI:29105"/>
        <note>catalytic</note>
    </ligand>
</feature>
<evidence type="ECO:0000313" key="29">
    <source>
        <dbReference type="Proteomes" id="UP000639338"/>
    </source>
</evidence>
<dbReference type="SUPFAM" id="SSF55486">
    <property type="entry name" value="Metalloproteases ('zincins'), catalytic domain"/>
    <property type="match status" value="1"/>
</dbReference>
<evidence type="ECO:0000256" key="23">
    <source>
        <dbReference type="PIRSR" id="PIRSR634016-4"/>
    </source>
</evidence>
<dbReference type="PANTHER" id="PTHR11533:SF294">
    <property type="entry name" value="THYROTROPIN-RELEASING HORMONE-DEGRADING ECTOENZYME"/>
    <property type="match status" value="1"/>
</dbReference>
<keyword evidence="5 24" id="KW-0031">Aminopeptidase</keyword>
<comment type="cofactor">
    <cofactor evidence="22 24">
        <name>Zn(2+)</name>
        <dbReference type="ChEBI" id="CHEBI:29105"/>
    </cofactor>
    <text evidence="22 24">Binds 1 zinc ion per subunit.</text>
</comment>
<evidence type="ECO:0000256" key="8">
    <source>
        <dbReference type="ARBA" id="ARBA00022670"/>
    </source>
</evidence>
<dbReference type="FunFam" id="2.60.40.1730:FF:000012">
    <property type="entry name" value="Aminopeptidase N"/>
    <property type="match status" value="1"/>
</dbReference>
<dbReference type="Gene3D" id="2.60.40.1910">
    <property type="match status" value="1"/>
</dbReference>
<evidence type="ECO:0000256" key="13">
    <source>
        <dbReference type="ARBA" id="ARBA00022833"/>
    </source>
</evidence>
<evidence type="ECO:0000259" key="26">
    <source>
        <dbReference type="Pfam" id="PF11838"/>
    </source>
</evidence>
<evidence type="ECO:0000256" key="4">
    <source>
        <dbReference type="ARBA" id="ARBA00010136"/>
    </source>
</evidence>
<keyword evidence="10 22" id="KW-0479">Metal-binding</keyword>
<feature type="domain" description="Peptidase M1 membrane alanine aminopeptidase" evidence="25">
    <location>
        <begin position="327"/>
        <end position="552"/>
    </location>
</feature>
<dbReference type="InterPro" id="IPR034016">
    <property type="entry name" value="M1_APN-typ"/>
</dbReference>
<dbReference type="GO" id="GO:0005615">
    <property type="term" value="C:extracellular space"/>
    <property type="evidence" value="ECO:0007669"/>
    <property type="project" value="TreeGrafter"/>
</dbReference>
<feature type="binding site" evidence="22">
    <location>
        <position position="422"/>
    </location>
    <ligand>
        <name>Zn(2+)</name>
        <dbReference type="ChEBI" id="CHEBI:29105"/>
        <note>catalytic</note>
    </ligand>
</feature>
<name>A0A834Y1X7_APHGI</name>
<dbReference type="OrthoDB" id="510539at2759"/>
<dbReference type="AlphaFoldDB" id="A0A834Y1X7"/>
<dbReference type="GO" id="GO:0098552">
    <property type="term" value="C:side of membrane"/>
    <property type="evidence" value="ECO:0007669"/>
    <property type="project" value="UniProtKB-KW"/>
</dbReference>
<keyword evidence="15 24" id="KW-1133">Transmembrane helix</keyword>
<feature type="binding site" evidence="22">
    <location>
        <position position="403"/>
    </location>
    <ligand>
        <name>Zn(2+)</name>
        <dbReference type="ChEBI" id="CHEBI:29105"/>
        <note>catalytic</note>
    </ligand>
</feature>
<keyword evidence="14" id="KW-0735">Signal-anchor</keyword>
<keyword evidence="19" id="KW-0325">Glycoprotein</keyword>
<keyword evidence="7" id="KW-0336">GPI-anchor</keyword>
<dbReference type="InterPro" id="IPR014782">
    <property type="entry name" value="Peptidase_M1_dom"/>
</dbReference>
<keyword evidence="11" id="KW-0732">Signal</keyword>
<dbReference type="Gene3D" id="1.25.50.20">
    <property type="match status" value="1"/>
</dbReference>
<evidence type="ECO:0000256" key="6">
    <source>
        <dbReference type="ARBA" id="ARBA00022475"/>
    </source>
</evidence>
<evidence type="ECO:0000256" key="12">
    <source>
        <dbReference type="ARBA" id="ARBA00022801"/>
    </source>
</evidence>
<keyword evidence="16 24" id="KW-0482">Metalloprotease</keyword>
<evidence type="ECO:0000256" key="17">
    <source>
        <dbReference type="ARBA" id="ARBA00023136"/>
    </source>
</evidence>
<dbReference type="GO" id="GO:0006508">
    <property type="term" value="P:proteolysis"/>
    <property type="evidence" value="ECO:0007669"/>
    <property type="project" value="UniProtKB-KW"/>
</dbReference>
<reference evidence="28 29" key="1">
    <citation type="submission" date="2020-08" db="EMBL/GenBank/DDBJ databases">
        <title>Aphidius gifuensis genome sequencing and assembly.</title>
        <authorList>
            <person name="Du Z."/>
        </authorList>
    </citation>
    <scope>NUCLEOTIDE SEQUENCE [LARGE SCALE GENOMIC DNA]</scope>
    <source>
        <strain evidence="28">YNYX2018</strain>
        <tissue evidence="28">Adults</tissue>
    </source>
</reference>
<evidence type="ECO:0000256" key="1">
    <source>
        <dbReference type="ARBA" id="ARBA00000098"/>
    </source>
</evidence>
<dbReference type="InterPro" id="IPR001930">
    <property type="entry name" value="Peptidase_M1"/>
</dbReference>
<comment type="subcellular location">
    <subcellularLocation>
        <location evidence="3">Cell membrane</location>
        <topology evidence="3">Lipid-anchor</topology>
        <topology evidence="3">GPI-anchor</topology>
    </subcellularLocation>
    <subcellularLocation>
        <location evidence="2">Membrane</location>
        <topology evidence="2">Single-pass type II membrane protein</topology>
    </subcellularLocation>
</comment>
<keyword evidence="18" id="KW-1015">Disulfide bond</keyword>
<dbReference type="InterPro" id="IPR027268">
    <property type="entry name" value="Peptidase_M4/M1_CTD_sf"/>
</dbReference>
<dbReference type="Gene3D" id="1.10.390.10">
    <property type="entry name" value="Neutral Protease Domain 2"/>
    <property type="match status" value="1"/>
</dbReference>
<keyword evidence="8 24" id="KW-0645">Protease</keyword>
<dbReference type="GO" id="GO:0005886">
    <property type="term" value="C:plasma membrane"/>
    <property type="evidence" value="ECO:0007669"/>
    <property type="project" value="UniProtKB-SubCell"/>
</dbReference>
<evidence type="ECO:0000259" key="25">
    <source>
        <dbReference type="Pfam" id="PF01433"/>
    </source>
</evidence>
<evidence type="ECO:0000256" key="21">
    <source>
        <dbReference type="PIRSR" id="PIRSR634016-1"/>
    </source>
</evidence>
<dbReference type="Pfam" id="PF17900">
    <property type="entry name" value="Peptidase_M1_N"/>
    <property type="match status" value="1"/>
</dbReference>
<dbReference type="InterPro" id="IPR024571">
    <property type="entry name" value="ERAP1-like_C_dom"/>
</dbReference>
<dbReference type="GO" id="GO:0005737">
    <property type="term" value="C:cytoplasm"/>
    <property type="evidence" value="ECO:0007669"/>
    <property type="project" value="TreeGrafter"/>
</dbReference>
<evidence type="ECO:0000259" key="27">
    <source>
        <dbReference type="Pfam" id="PF17900"/>
    </source>
</evidence>
<comment type="catalytic activity">
    <reaction evidence="1">
        <text>Release of an N-terminal amino acid, Xaa-|-Yaa- from a peptide, amide or arylamide. Xaa is preferably Ala, but may be most amino acids including Pro (slow action). When a terminal hydrophobic residue is followed by a prolyl residue, the two may be released as an intact Xaa-Pro dipeptide.</text>
        <dbReference type="EC" id="3.4.11.2"/>
    </reaction>
</comment>
<keyword evidence="17 24" id="KW-0472">Membrane</keyword>
<feature type="transmembrane region" description="Helical" evidence="24">
    <location>
        <begin position="30"/>
        <end position="53"/>
    </location>
</feature>
<comment type="caution">
    <text evidence="28">The sequence shown here is derived from an EMBL/GenBank/DDBJ whole genome shotgun (WGS) entry which is preliminary data.</text>
</comment>
<dbReference type="CDD" id="cd09601">
    <property type="entry name" value="M1_APN-Q_like"/>
    <property type="match status" value="1"/>
</dbReference>
<dbReference type="EMBL" id="JACMRX010000002">
    <property type="protein sequence ID" value="KAF7995544.1"/>
    <property type="molecule type" value="Genomic_DNA"/>
</dbReference>
<dbReference type="Proteomes" id="UP000639338">
    <property type="component" value="Unassembled WGS sequence"/>
</dbReference>
<feature type="domain" description="ERAP1-like C-terminal" evidence="26">
    <location>
        <begin position="635"/>
        <end position="961"/>
    </location>
</feature>